<dbReference type="EMBL" id="CARXXK010000003">
    <property type="protein sequence ID" value="CAI6362568.1"/>
    <property type="molecule type" value="Genomic_DNA"/>
</dbReference>
<dbReference type="AlphaFoldDB" id="A0AAV0VMH2"/>
<dbReference type="PANTHER" id="PTHR45749:SF21">
    <property type="entry name" value="DUF4371 DOMAIN-CONTAINING PROTEIN"/>
    <property type="match status" value="1"/>
</dbReference>
<proteinExistence type="predicted"/>
<dbReference type="InterPro" id="IPR008906">
    <property type="entry name" value="HATC_C_dom"/>
</dbReference>
<evidence type="ECO:0000313" key="8">
    <source>
        <dbReference type="EMBL" id="CAI6362316.1"/>
    </source>
</evidence>
<sequence length="69" mass="8003">MANELCRLALTSPVTTASNERCFSKLKLIKNHLRTTMTSSRLNDLIILDSEKDILDNIEMTNMIQIWHR</sequence>
<evidence type="ECO:0000313" key="12">
    <source>
        <dbReference type="Proteomes" id="UP001160148"/>
    </source>
</evidence>
<comment type="caution">
    <text evidence="2">The sequence shown here is derived from an EMBL/GenBank/DDBJ whole genome shotgun (WGS) entry which is preliminary data.</text>
</comment>
<dbReference type="SUPFAM" id="SSF53098">
    <property type="entry name" value="Ribonuclease H-like"/>
    <property type="match status" value="1"/>
</dbReference>
<dbReference type="GO" id="GO:0046983">
    <property type="term" value="F:protein dimerization activity"/>
    <property type="evidence" value="ECO:0007669"/>
    <property type="project" value="InterPro"/>
</dbReference>
<evidence type="ECO:0000313" key="6">
    <source>
        <dbReference type="EMBL" id="CAI6361136.1"/>
    </source>
</evidence>
<dbReference type="InterPro" id="IPR012337">
    <property type="entry name" value="RNaseH-like_sf"/>
</dbReference>
<dbReference type="EMBL" id="CARXXK010000001">
    <property type="protein sequence ID" value="CAI6343129.1"/>
    <property type="molecule type" value="Genomic_DNA"/>
</dbReference>
<evidence type="ECO:0000313" key="2">
    <source>
        <dbReference type="EMBL" id="CAI6342871.1"/>
    </source>
</evidence>
<name>A0AAV0VMH2_9HEMI</name>
<dbReference type="EMBL" id="CARXXK010000003">
    <property type="protein sequence ID" value="CAI6362316.1"/>
    <property type="molecule type" value="Genomic_DNA"/>
</dbReference>
<dbReference type="Proteomes" id="UP001160148">
    <property type="component" value="Unassembled WGS sequence"/>
</dbReference>
<gene>
    <name evidence="6" type="ORF">MEUPH1_LOCUS16349</name>
    <name evidence="7" type="ORF">MEUPH1_LOCUS16787</name>
    <name evidence="8" type="ORF">MEUPH1_LOCUS17398</name>
    <name evidence="9" type="ORF">MEUPH1_LOCUS17627</name>
    <name evidence="10" type="ORF">MEUPH1_LOCUS17865</name>
    <name evidence="2" type="ORF">MEUPH1_LOCUS205</name>
    <name evidence="11" type="ORF">MEUPH1_LOCUS20669</name>
    <name evidence="3" type="ORF">MEUPH1_LOCUS437</name>
    <name evidence="4" type="ORF">MEUPH1_LOCUS4809</name>
    <name evidence="5" type="ORF">MEUPH1_LOCUS7859</name>
</gene>
<evidence type="ECO:0000313" key="3">
    <source>
        <dbReference type="EMBL" id="CAI6343129.1"/>
    </source>
</evidence>
<keyword evidence="12" id="KW-1185">Reference proteome</keyword>
<evidence type="ECO:0000259" key="1">
    <source>
        <dbReference type="Pfam" id="PF05699"/>
    </source>
</evidence>
<reference evidence="2 12" key="1">
    <citation type="submission" date="2023-01" db="EMBL/GenBank/DDBJ databases">
        <authorList>
            <person name="Whitehead M."/>
        </authorList>
    </citation>
    <scope>NUCLEOTIDE SEQUENCE [LARGE SCALE GENOMIC DNA]</scope>
</reference>
<organism evidence="2 12">
    <name type="scientific">Macrosiphum euphorbiae</name>
    <name type="common">potato aphid</name>
    <dbReference type="NCBI Taxonomy" id="13131"/>
    <lineage>
        <taxon>Eukaryota</taxon>
        <taxon>Metazoa</taxon>
        <taxon>Ecdysozoa</taxon>
        <taxon>Arthropoda</taxon>
        <taxon>Hexapoda</taxon>
        <taxon>Insecta</taxon>
        <taxon>Pterygota</taxon>
        <taxon>Neoptera</taxon>
        <taxon>Paraneoptera</taxon>
        <taxon>Hemiptera</taxon>
        <taxon>Sternorrhyncha</taxon>
        <taxon>Aphidomorpha</taxon>
        <taxon>Aphidoidea</taxon>
        <taxon>Aphididae</taxon>
        <taxon>Macrosiphini</taxon>
        <taxon>Macrosiphum</taxon>
    </lineage>
</organism>
<dbReference type="EMBL" id="CARXXK010000001">
    <property type="protein sequence ID" value="CAI6351524.1"/>
    <property type="molecule type" value="Genomic_DNA"/>
</dbReference>
<evidence type="ECO:0000313" key="10">
    <source>
        <dbReference type="EMBL" id="CAI6362831.1"/>
    </source>
</evidence>
<evidence type="ECO:0000313" key="5">
    <source>
        <dbReference type="EMBL" id="CAI6351524.1"/>
    </source>
</evidence>
<dbReference type="EMBL" id="CARXXK010000003">
    <property type="protein sequence ID" value="CAI6362831.1"/>
    <property type="molecule type" value="Genomic_DNA"/>
</dbReference>
<evidence type="ECO:0000313" key="11">
    <source>
        <dbReference type="EMBL" id="CAI6366037.1"/>
    </source>
</evidence>
<accession>A0AAV0VMH2</accession>
<dbReference type="EMBL" id="CARXXK010000001">
    <property type="protein sequence ID" value="CAI6342871.1"/>
    <property type="molecule type" value="Genomic_DNA"/>
</dbReference>
<dbReference type="EMBL" id="CARXXK010000004">
    <property type="protein sequence ID" value="CAI6366037.1"/>
    <property type="molecule type" value="Genomic_DNA"/>
</dbReference>
<protein>
    <recommendedName>
        <fullName evidence="1">HAT C-terminal dimerisation domain-containing protein</fullName>
    </recommendedName>
</protein>
<dbReference type="Pfam" id="PF05699">
    <property type="entry name" value="Dimer_Tnp_hAT"/>
    <property type="match status" value="1"/>
</dbReference>
<dbReference type="EMBL" id="CARXXK010000001">
    <property type="protein sequence ID" value="CAI6348098.1"/>
    <property type="molecule type" value="Genomic_DNA"/>
</dbReference>
<dbReference type="PANTHER" id="PTHR45749">
    <property type="match status" value="1"/>
</dbReference>
<evidence type="ECO:0000313" key="4">
    <source>
        <dbReference type="EMBL" id="CAI6348098.1"/>
    </source>
</evidence>
<dbReference type="EMBL" id="CARXXK010000003">
    <property type="protein sequence ID" value="CAI6361628.1"/>
    <property type="molecule type" value="Genomic_DNA"/>
</dbReference>
<dbReference type="EMBL" id="CARXXK010000003">
    <property type="protein sequence ID" value="CAI6361136.1"/>
    <property type="molecule type" value="Genomic_DNA"/>
</dbReference>
<evidence type="ECO:0000313" key="7">
    <source>
        <dbReference type="EMBL" id="CAI6361628.1"/>
    </source>
</evidence>
<feature type="domain" description="HAT C-terminal dimerisation" evidence="1">
    <location>
        <begin position="5"/>
        <end position="48"/>
    </location>
</feature>
<evidence type="ECO:0000313" key="9">
    <source>
        <dbReference type="EMBL" id="CAI6362568.1"/>
    </source>
</evidence>